<dbReference type="Proteomes" id="UP000186074">
    <property type="component" value="Chromosome"/>
</dbReference>
<feature type="transmembrane region" description="Helical" evidence="6">
    <location>
        <begin position="32"/>
        <end position="56"/>
    </location>
</feature>
<comment type="subcellular location">
    <subcellularLocation>
        <location evidence="1">Cell membrane</location>
        <topology evidence="1">Multi-pass membrane protein</topology>
    </subcellularLocation>
</comment>
<dbReference type="AlphaFoldDB" id="A0A1P8KJ65"/>
<protein>
    <recommendedName>
        <fullName evidence="9">Threonine transporter RhtB</fullName>
    </recommendedName>
</protein>
<dbReference type="STRING" id="1850254.LPB137_01435"/>
<dbReference type="OrthoDB" id="9807053at2"/>
<evidence type="ECO:0000256" key="6">
    <source>
        <dbReference type="SAM" id="Phobius"/>
    </source>
</evidence>
<evidence type="ECO:0000313" key="7">
    <source>
        <dbReference type="EMBL" id="APW64592.1"/>
    </source>
</evidence>
<reference evidence="7 8" key="1">
    <citation type="submission" date="2017-01" db="EMBL/GenBank/DDBJ databases">
        <title>Genome sequencing of Arcobacter sp. LPB0137.</title>
        <authorList>
            <person name="Lee G.-W."/>
            <person name="Yi H."/>
        </authorList>
    </citation>
    <scope>NUCLEOTIDE SEQUENCE [LARGE SCALE GENOMIC DNA]</scope>
    <source>
        <strain evidence="7 8">LPB0137</strain>
    </source>
</reference>
<dbReference type="InterPro" id="IPR001123">
    <property type="entry name" value="LeuE-type"/>
</dbReference>
<evidence type="ECO:0000256" key="1">
    <source>
        <dbReference type="ARBA" id="ARBA00004651"/>
    </source>
</evidence>
<keyword evidence="2" id="KW-1003">Cell membrane</keyword>
<dbReference type="GO" id="GO:0015171">
    <property type="term" value="F:amino acid transmembrane transporter activity"/>
    <property type="evidence" value="ECO:0007669"/>
    <property type="project" value="TreeGrafter"/>
</dbReference>
<evidence type="ECO:0000256" key="2">
    <source>
        <dbReference type="ARBA" id="ARBA00022475"/>
    </source>
</evidence>
<dbReference type="Pfam" id="PF01810">
    <property type="entry name" value="LysE"/>
    <property type="match status" value="1"/>
</dbReference>
<dbReference type="KEGG" id="alp:LPB137_01435"/>
<keyword evidence="4 6" id="KW-1133">Transmembrane helix</keyword>
<evidence type="ECO:0000256" key="3">
    <source>
        <dbReference type="ARBA" id="ARBA00022692"/>
    </source>
</evidence>
<keyword evidence="8" id="KW-1185">Reference proteome</keyword>
<dbReference type="EMBL" id="CP019070">
    <property type="protein sequence ID" value="APW64592.1"/>
    <property type="molecule type" value="Genomic_DNA"/>
</dbReference>
<keyword evidence="3 6" id="KW-0812">Transmembrane</keyword>
<dbReference type="PANTHER" id="PTHR30086:SF20">
    <property type="entry name" value="ARGININE EXPORTER PROTEIN ARGO-RELATED"/>
    <property type="match status" value="1"/>
</dbReference>
<name>A0A1P8KJ65_9BACT</name>
<evidence type="ECO:0000256" key="4">
    <source>
        <dbReference type="ARBA" id="ARBA00022989"/>
    </source>
</evidence>
<organism evidence="7 8">
    <name type="scientific">Poseidonibacter parvus</name>
    <dbReference type="NCBI Taxonomy" id="1850254"/>
    <lineage>
        <taxon>Bacteria</taxon>
        <taxon>Pseudomonadati</taxon>
        <taxon>Campylobacterota</taxon>
        <taxon>Epsilonproteobacteria</taxon>
        <taxon>Campylobacterales</taxon>
        <taxon>Arcobacteraceae</taxon>
        <taxon>Poseidonibacter</taxon>
    </lineage>
</organism>
<dbReference type="PANTHER" id="PTHR30086">
    <property type="entry name" value="ARGININE EXPORTER PROTEIN ARGO"/>
    <property type="match status" value="1"/>
</dbReference>
<proteinExistence type="predicted"/>
<sequence>MSNVLNPKTIVFYMAFLPQFISPESSALVQSMILAAFHFIIAMIWQGFLIYTICSANVFITKESVRKTLDLISGLIMMAFGVKLFMSDK</sequence>
<evidence type="ECO:0000256" key="5">
    <source>
        <dbReference type="ARBA" id="ARBA00023136"/>
    </source>
</evidence>
<gene>
    <name evidence="7" type="ORF">LPB137_01435</name>
</gene>
<accession>A0A1P8KJ65</accession>
<dbReference type="GO" id="GO:0005886">
    <property type="term" value="C:plasma membrane"/>
    <property type="evidence" value="ECO:0007669"/>
    <property type="project" value="UniProtKB-SubCell"/>
</dbReference>
<keyword evidence="5 6" id="KW-0472">Membrane</keyword>
<evidence type="ECO:0000313" key="8">
    <source>
        <dbReference type="Proteomes" id="UP000186074"/>
    </source>
</evidence>
<evidence type="ECO:0008006" key="9">
    <source>
        <dbReference type="Google" id="ProtNLM"/>
    </source>
</evidence>